<dbReference type="InParanoid" id="A9B8N6"/>
<organism evidence="6 7">
    <name type="scientific">Herpetosiphon aurantiacus (strain ATCC 23779 / DSM 785 / 114-95)</name>
    <dbReference type="NCBI Taxonomy" id="316274"/>
    <lineage>
        <taxon>Bacteria</taxon>
        <taxon>Bacillati</taxon>
        <taxon>Chloroflexota</taxon>
        <taxon>Chloroflexia</taxon>
        <taxon>Herpetosiphonales</taxon>
        <taxon>Herpetosiphonaceae</taxon>
        <taxon>Herpetosiphon</taxon>
    </lineage>
</organism>
<dbReference type="Gene3D" id="3.40.50.2300">
    <property type="match status" value="1"/>
</dbReference>
<protein>
    <submittedName>
        <fullName evidence="6">Two component transcriptional regulator, LuxR family</fullName>
    </submittedName>
</protein>
<dbReference type="HOGENOM" id="CLU_000445_90_8_0"/>
<dbReference type="EMBL" id="CP000876">
    <property type="protein sequence ID" value="ABX07700.1"/>
    <property type="molecule type" value="Genomic_DNA"/>
</dbReference>
<evidence type="ECO:0000256" key="1">
    <source>
        <dbReference type="ARBA" id="ARBA00022553"/>
    </source>
</evidence>
<dbReference type="PROSITE" id="PS00622">
    <property type="entry name" value="HTH_LUXR_1"/>
    <property type="match status" value="1"/>
</dbReference>
<dbReference type="SUPFAM" id="SSF52172">
    <property type="entry name" value="CheY-like"/>
    <property type="match status" value="1"/>
</dbReference>
<evidence type="ECO:0000313" key="6">
    <source>
        <dbReference type="EMBL" id="ABX07700.1"/>
    </source>
</evidence>
<dbReference type="SUPFAM" id="SSF46894">
    <property type="entry name" value="C-terminal effector domain of the bipartite response regulators"/>
    <property type="match status" value="1"/>
</dbReference>
<evidence type="ECO:0000259" key="4">
    <source>
        <dbReference type="PROSITE" id="PS50043"/>
    </source>
</evidence>
<dbReference type="InterPro" id="IPR016032">
    <property type="entry name" value="Sig_transdc_resp-reg_C-effctor"/>
</dbReference>
<dbReference type="InterPro" id="IPR011006">
    <property type="entry name" value="CheY-like_superfamily"/>
</dbReference>
<dbReference type="SMART" id="SM00421">
    <property type="entry name" value="HTH_LUXR"/>
    <property type="match status" value="1"/>
</dbReference>
<dbReference type="InterPro" id="IPR058245">
    <property type="entry name" value="NreC/VraR/RcsB-like_REC"/>
</dbReference>
<gene>
    <name evidence="6" type="ordered locus">Haur_5072</name>
</gene>
<dbReference type="KEGG" id="hau:Haur_5072"/>
<dbReference type="Proteomes" id="UP000000787">
    <property type="component" value="Plasmid pHAU01"/>
</dbReference>
<dbReference type="GO" id="GO:0003677">
    <property type="term" value="F:DNA binding"/>
    <property type="evidence" value="ECO:0007669"/>
    <property type="project" value="UniProtKB-KW"/>
</dbReference>
<sequence>MNSLINVIIGDDHPVIIDGLQMYLKACPSIKVIATARSFDAVKNVLVQSPTTPLVLVLDISGMGSPALSFVQGIIRQYPYCRIIIFSSNLKLAPDFFAIGVTGYVIKEEMLEYMRLAIETVHRGSTYYSPMVQEFLDTTSMVRQEFQLAPREIHILEHLSQGLGTIDIANELNIDGRTVQNYITNLRKKLNCLERSQLVIWYRTMYGQN</sequence>
<dbReference type="InterPro" id="IPR000792">
    <property type="entry name" value="Tscrpt_reg_LuxR_C"/>
</dbReference>
<dbReference type="Pfam" id="PF00196">
    <property type="entry name" value="GerE"/>
    <property type="match status" value="1"/>
</dbReference>
<dbReference type="InterPro" id="IPR001789">
    <property type="entry name" value="Sig_transdc_resp-reg_receiver"/>
</dbReference>
<keyword evidence="6" id="KW-0614">Plasmid</keyword>
<keyword evidence="1 3" id="KW-0597">Phosphoprotein</keyword>
<dbReference type="CDD" id="cd06170">
    <property type="entry name" value="LuxR_C_like"/>
    <property type="match status" value="1"/>
</dbReference>
<evidence type="ECO:0000256" key="3">
    <source>
        <dbReference type="PROSITE-ProRule" id="PRU00169"/>
    </source>
</evidence>
<geneLocation type="plasmid" evidence="6 7">
    <name>pHAU01</name>
</geneLocation>
<feature type="domain" description="HTH luxR-type" evidence="4">
    <location>
        <begin position="141"/>
        <end position="206"/>
    </location>
</feature>
<dbReference type="GO" id="GO:0006355">
    <property type="term" value="P:regulation of DNA-templated transcription"/>
    <property type="evidence" value="ECO:0007669"/>
    <property type="project" value="InterPro"/>
</dbReference>
<dbReference type="PANTHER" id="PTHR45566">
    <property type="entry name" value="HTH-TYPE TRANSCRIPTIONAL REGULATOR YHJB-RELATED"/>
    <property type="match status" value="1"/>
</dbReference>
<dbReference type="PROSITE" id="PS50043">
    <property type="entry name" value="HTH_LUXR_2"/>
    <property type="match status" value="1"/>
</dbReference>
<feature type="domain" description="Response regulatory" evidence="5">
    <location>
        <begin position="6"/>
        <end position="122"/>
    </location>
</feature>
<dbReference type="GO" id="GO:0000160">
    <property type="term" value="P:phosphorelay signal transduction system"/>
    <property type="evidence" value="ECO:0007669"/>
    <property type="project" value="InterPro"/>
</dbReference>
<dbReference type="InterPro" id="IPR051015">
    <property type="entry name" value="EvgA-like"/>
</dbReference>
<evidence type="ECO:0000259" key="5">
    <source>
        <dbReference type="PROSITE" id="PS50110"/>
    </source>
</evidence>
<dbReference type="BioCyc" id="HAUR316274:GHYA-5134-MONOMER"/>
<dbReference type="AlphaFoldDB" id="A9B8N6"/>
<keyword evidence="2" id="KW-0238">DNA-binding</keyword>
<dbReference type="PRINTS" id="PR00038">
    <property type="entry name" value="HTHLUXR"/>
</dbReference>
<name>A9B8N6_HERA2</name>
<dbReference type="CDD" id="cd17535">
    <property type="entry name" value="REC_NarL-like"/>
    <property type="match status" value="1"/>
</dbReference>
<feature type="modified residue" description="4-aspartylphosphate" evidence="3">
    <location>
        <position position="59"/>
    </location>
</feature>
<keyword evidence="7" id="KW-1185">Reference proteome</keyword>
<evidence type="ECO:0000313" key="7">
    <source>
        <dbReference type="Proteomes" id="UP000000787"/>
    </source>
</evidence>
<proteinExistence type="predicted"/>
<dbReference type="PANTHER" id="PTHR45566:SF2">
    <property type="entry name" value="NARL SUBFAMILY"/>
    <property type="match status" value="1"/>
</dbReference>
<accession>A9B8N6</accession>
<evidence type="ECO:0000256" key="2">
    <source>
        <dbReference type="ARBA" id="ARBA00023125"/>
    </source>
</evidence>
<dbReference type="PROSITE" id="PS50110">
    <property type="entry name" value="RESPONSE_REGULATORY"/>
    <property type="match status" value="1"/>
</dbReference>
<reference evidence="6 7" key="1">
    <citation type="journal article" date="2011" name="Stand. Genomic Sci.">
        <title>Complete genome sequence of the filamentous gliding predatory bacterium Herpetosiphon aurantiacus type strain (114-95(T)).</title>
        <authorList>
            <person name="Kiss H."/>
            <person name="Nett M."/>
            <person name="Domin N."/>
            <person name="Martin K."/>
            <person name="Maresca J.A."/>
            <person name="Copeland A."/>
            <person name="Lapidus A."/>
            <person name="Lucas S."/>
            <person name="Berry K.W."/>
            <person name="Glavina Del Rio T."/>
            <person name="Dalin E."/>
            <person name="Tice H."/>
            <person name="Pitluck S."/>
            <person name="Richardson P."/>
            <person name="Bruce D."/>
            <person name="Goodwin L."/>
            <person name="Han C."/>
            <person name="Detter J.C."/>
            <person name="Schmutz J."/>
            <person name="Brettin T."/>
            <person name="Land M."/>
            <person name="Hauser L."/>
            <person name="Kyrpides N.C."/>
            <person name="Ivanova N."/>
            <person name="Goker M."/>
            <person name="Woyke T."/>
            <person name="Klenk H.P."/>
            <person name="Bryant D.A."/>
        </authorList>
    </citation>
    <scope>NUCLEOTIDE SEQUENCE [LARGE SCALE GENOMIC DNA]</scope>
    <source>
        <strain evidence="7">ATCC 23779 / DSM 785 / 114-95</strain>
        <plasmid evidence="6">pHAU01</plasmid>
    </source>
</reference>